<reference evidence="5 6" key="1">
    <citation type="journal article" date="2018" name="Gigascience">
        <title>Genomes of trombidid mites reveal novel predicted allergens and laterally-transferred genes associated with secondary metabolism.</title>
        <authorList>
            <person name="Dong X."/>
            <person name="Chaisiri K."/>
            <person name="Xia D."/>
            <person name="Armstrong S.D."/>
            <person name="Fang Y."/>
            <person name="Donnelly M.J."/>
            <person name="Kadowaki T."/>
            <person name="McGarry J.W."/>
            <person name="Darby A.C."/>
            <person name="Makepeace B.L."/>
        </authorList>
    </citation>
    <scope>NUCLEOTIDE SEQUENCE [LARGE SCALE GENOMIC DNA]</scope>
    <source>
        <strain evidence="5">UoL-UT</strain>
    </source>
</reference>
<feature type="region of interest" description="Disordered" evidence="3">
    <location>
        <begin position="99"/>
        <end position="119"/>
    </location>
</feature>
<dbReference type="SMART" id="SM00358">
    <property type="entry name" value="DSRM"/>
    <property type="match status" value="2"/>
</dbReference>
<dbReference type="GO" id="GO:0005737">
    <property type="term" value="C:cytoplasm"/>
    <property type="evidence" value="ECO:0007669"/>
    <property type="project" value="TreeGrafter"/>
</dbReference>
<dbReference type="InterPro" id="IPR014720">
    <property type="entry name" value="dsRBD_dom"/>
</dbReference>
<dbReference type="PROSITE" id="PS50137">
    <property type="entry name" value="DS_RBD"/>
    <property type="match status" value="2"/>
</dbReference>
<dbReference type="Gene3D" id="3.30.160.20">
    <property type="match status" value="3"/>
</dbReference>
<dbReference type="EMBL" id="NCKV01002107">
    <property type="protein sequence ID" value="RWS27318.1"/>
    <property type="molecule type" value="Genomic_DNA"/>
</dbReference>
<dbReference type="InterPro" id="IPR051247">
    <property type="entry name" value="RLC_Component"/>
</dbReference>
<feature type="domain" description="DRBM" evidence="4">
    <location>
        <begin position="114"/>
        <end position="184"/>
    </location>
</feature>
<keyword evidence="1 2" id="KW-0694">RNA-binding</keyword>
<comment type="caution">
    <text evidence="5">The sequence shown here is derived from an EMBL/GenBank/DDBJ whole genome shotgun (WGS) entry which is preliminary data.</text>
</comment>
<dbReference type="OrthoDB" id="10056847at2759"/>
<proteinExistence type="predicted"/>
<keyword evidence="5" id="KW-0808">Transferase</keyword>
<protein>
    <submittedName>
        <fullName evidence="5">Interferon-inducible double-stranded RNA-dependent protein kinase activator A-like isoform X2</fullName>
    </submittedName>
</protein>
<dbReference type="GO" id="GO:0035197">
    <property type="term" value="F:siRNA binding"/>
    <property type="evidence" value="ECO:0007669"/>
    <property type="project" value="TreeGrafter"/>
</dbReference>
<dbReference type="STRING" id="299467.A0A443SIH9"/>
<dbReference type="GO" id="GO:0070920">
    <property type="term" value="P:regulation of regulatory ncRNA processing"/>
    <property type="evidence" value="ECO:0007669"/>
    <property type="project" value="TreeGrafter"/>
</dbReference>
<organism evidence="5 6">
    <name type="scientific">Leptotrombidium deliense</name>
    <dbReference type="NCBI Taxonomy" id="299467"/>
    <lineage>
        <taxon>Eukaryota</taxon>
        <taxon>Metazoa</taxon>
        <taxon>Ecdysozoa</taxon>
        <taxon>Arthropoda</taxon>
        <taxon>Chelicerata</taxon>
        <taxon>Arachnida</taxon>
        <taxon>Acari</taxon>
        <taxon>Acariformes</taxon>
        <taxon>Trombidiformes</taxon>
        <taxon>Prostigmata</taxon>
        <taxon>Anystina</taxon>
        <taxon>Parasitengona</taxon>
        <taxon>Trombiculoidea</taxon>
        <taxon>Trombiculidae</taxon>
        <taxon>Leptotrombidium</taxon>
    </lineage>
</organism>
<dbReference type="FunFam" id="3.30.160.20:FF:000007">
    <property type="entry name" value="Double-stranded RNA-binding protein Staufen homolog 1"/>
    <property type="match status" value="1"/>
</dbReference>
<name>A0A443SIH9_9ACAR</name>
<evidence type="ECO:0000256" key="2">
    <source>
        <dbReference type="PROSITE-ProRule" id="PRU00266"/>
    </source>
</evidence>
<dbReference type="VEuPathDB" id="VectorBase:LDEU004722"/>
<evidence type="ECO:0000313" key="6">
    <source>
        <dbReference type="Proteomes" id="UP000288716"/>
    </source>
</evidence>
<keyword evidence="5" id="KW-0418">Kinase</keyword>
<feature type="compositionally biased region" description="Basic and acidic residues" evidence="3">
    <location>
        <begin position="99"/>
        <end position="108"/>
    </location>
</feature>
<evidence type="ECO:0000256" key="3">
    <source>
        <dbReference type="SAM" id="MobiDB-lite"/>
    </source>
</evidence>
<evidence type="ECO:0000313" key="5">
    <source>
        <dbReference type="EMBL" id="RWS27318.1"/>
    </source>
</evidence>
<dbReference type="GO" id="GO:0016301">
    <property type="term" value="F:kinase activity"/>
    <property type="evidence" value="ECO:0007669"/>
    <property type="project" value="UniProtKB-KW"/>
</dbReference>
<dbReference type="PANTHER" id="PTHR46205:SF3">
    <property type="entry name" value="LOQUACIOUS, ISOFORM B"/>
    <property type="match status" value="1"/>
</dbReference>
<feature type="domain" description="DRBM" evidence="4">
    <location>
        <begin position="6"/>
        <end position="74"/>
    </location>
</feature>
<dbReference type="PANTHER" id="PTHR46205">
    <property type="entry name" value="LOQUACIOUS, ISOFORM B"/>
    <property type="match status" value="1"/>
</dbReference>
<dbReference type="Proteomes" id="UP000288716">
    <property type="component" value="Unassembled WGS sequence"/>
</dbReference>
<sequence>MDCQRTPISVLQDHCTRLGFVVDYQLMSVEGYVHAPTFAYRVKVGDDITATATGQSKKKAKHAAALIALKMLADKVNIPVAERGDLNISIAQFVGSEAQQKKEEEDIKSSSSDNPVGKLQEHCMKKRWPPPQYDKCQESGLPHERTFTMICELSNMDLSVYGSGRSKKIAKRMAAQEMLQLLETKKLYDPNTNNQFWCDIDTNIIQFDEHMENDLTYYEKLLEFAKKTECCIEFVELDTENENDCRCLMHLMKQDKRQIGIPLMSCYGKSGTMEDAKKEAIRQAMLFMPLMKAACPPSNNISYRFAEKALFATTLGLPIE</sequence>
<dbReference type="Pfam" id="PF00035">
    <property type="entry name" value="dsrm"/>
    <property type="match status" value="2"/>
</dbReference>
<dbReference type="SUPFAM" id="SSF54768">
    <property type="entry name" value="dsRNA-binding domain-like"/>
    <property type="match status" value="2"/>
</dbReference>
<dbReference type="GO" id="GO:0005634">
    <property type="term" value="C:nucleus"/>
    <property type="evidence" value="ECO:0007669"/>
    <property type="project" value="TreeGrafter"/>
</dbReference>
<evidence type="ECO:0000259" key="4">
    <source>
        <dbReference type="PROSITE" id="PS50137"/>
    </source>
</evidence>
<gene>
    <name evidence="5" type="ORF">B4U80_10600</name>
</gene>
<dbReference type="GO" id="GO:0016442">
    <property type="term" value="C:RISC complex"/>
    <property type="evidence" value="ECO:0007669"/>
    <property type="project" value="TreeGrafter"/>
</dbReference>
<dbReference type="GO" id="GO:0003725">
    <property type="term" value="F:double-stranded RNA binding"/>
    <property type="evidence" value="ECO:0007669"/>
    <property type="project" value="TreeGrafter"/>
</dbReference>
<accession>A0A443SIH9</accession>
<keyword evidence="6" id="KW-1185">Reference proteome</keyword>
<dbReference type="AlphaFoldDB" id="A0A443SIH9"/>
<dbReference type="GO" id="GO:0070578">
    <property type="term" value="C:RISC-loading complex"/>
    <property type="evidence" value="ECO:0007669"/>
    <property type="project" value="TreeGrafter"/>
</dbReference>
<dbReference type="GO" id="GO:0030422">
    <property type="term" value="P:siRNA processing"/>
    <property type="evidence" value="ECO:0007669"/>
    <property type="project" value="TreeGrafter"/>
</dbReference>
<evidence type="ECO:0000256" key="1">
    <source>
        <dbReference type="ARBA" id="ARBA00022884"/>
    </source>
</evidence>